<dbReference type="InterPro" id="IPR012336">
    <property type="entry name" value="Thioredoxin-like_fold"/>
</dbReference>
<accession>A0ABR8WMR4</accession>
<dbReference type="SUPFAM" id="SSF52833">
    <property type="entry name" value="Thioredoxin-like"/>
    <property type="match status" value="1"/>
</dbReference>
<gene>
    <name evidence="4" type="ORF">H9628_07475</name>
</gene>
<dbReference type="EMBL" id="JACSPS010000002">
    <property type="protein sequence ID" value="MBD8018309.1"/>
    <property type="molecule type" value="Genomic_DNA"/>
</dbReference>
<keyword evidence="2" id="KW-0732">Signal</keyword>
<evidence type="ECO:0000313" key="4">
    <source>
        <dbReference type="EMBL" id="MBD8018309.1"/>
    </source>
</evidence>
<evidence type="ECO:0000313" key="5">
    <source>
        <dbReference type="Proteomes" id="UP000626242"/>
    </source>
</evidence>
<proteinExistence type="predicted"/>
<name>A0ABR8WMR4_9FLAO</name>
<dbReference type="Pfam" id="PF13098">
    <property type="entry name" value="Thioredoxin_2"/>
    <property type="match status" value="1"/>
</dbReference>
<keyword evidence="1" id="KW-0676">Redox-active center</keyword>
<dbReference type="PRINTS" id="PR00421">
    <property type="entry name" value="THIOREDOXIN"/>
</dbReference>
<feature type="signal peptide" evidence="2">
    <location>
        <begin position="1"/>
        <end position="18"/>
    </location>
</feature>
<reference evidence="4 5" key="1">
    <citation type="submission" date="2020-08" db="EMBL/GenBank/DDBJ databases">
        <title>A Genomic Blueprint of the Chicken Gut Microbiome.</title>
        <authorList>
            <person name="Gilroy R."/>
            <person name="Ravi A."/>
            <person name="Getino M."/>
            <person name="Pursley I."/>
            <person name="Horton D.L."/>
            <person name="Alikhan N.-F."/>
            <person name="Baker D."/>
            <person name="Gharbi K."/>
            <person name="Hall N."/>
            <person name="Watson M."/>
            <person name="Adriaenssens E.M."/>
            <person name="Foster-Nyarko E."/>
            <person name="Jarju S."/>
            <person name="Secka A."/>
            <person name="Antonio M."/>
            <person name="Oren A."/>
            <person name="Chaudhuri R."/>
            <person name="La Ragione R.M."/>
            <person name="Hildebrand F."/>
            <person name="Pallen M.J."/>
        </authorList>
    </citation>
    <scope>NUCLEOTIDE SEQUENCE [LARGE SCALE GENOMIC DNA]</scope>
    <source>
        <strain evidence="4 5">Sa1CVA4</strain>
    </source>
</reference>
<protein>
    <submittedName>
        <fullName evidence="4">Thioredoxin family protein</fullName>
    </submittedName>
</protein>
<evidence type="ECO:0000256" key="1">
    <source>
        <dbReference type="ARBA" id="ARBA00023284"/>
    </source>
</evidence>
<dbReference type="InterPro" id="IPR017937">
    <property type="entry name" value="Thioredoxin_CS"/>
</dbReference>
<keyword evidence="5" id="KW-1185">Reference proteome</keyword>
<comment type="caution">
    <text evidence="4">The sequence shown here is derived from an EMBL/GenBank/DDBJ whole genome shotgun (WGS) entry which is preliminary data.</text>
</comment>
<feature type="chain" id="PRO_5047366654" evidence="2">
    <location>
        <begin position="19"/>
        <end position="177"/>
    </location>
</feature>
<dbReference type="InterPro" id="IPR036249">
    <property type="entry name" value="Thioredoxin-like_sf"/>
</dbReference>
<evidence type="ECO:0000259" key="3">
    <source>
        <dbReference type="Pfam" id="PF13098"/>
    </source>
</evidence>
<dbReference type="Proteomes" id="UP000626242">
    <property type="component" value="Unassembled WGS sequence"/>
</dbReference>
<organism evidence="4 5">
    <name type="scientific">Kaistella pullorum</name>
    <dbReference type="NCBI Taxonomy" id="2763074"/>
    <lineage>
        <taxon>Bacteria</taxon>
        <taxon>Pseudomonadati</taxon>
        <taxon>Bacteroidota</taxon>
        <taxon>Flavobacteriia</taxon>
        <taxon>Flavobacteriales</taxon>
        <taxon>Weeksellaceae</taxon>
        <taxon>Chryseobacterium group</taxon>
        <taxon>Kaistella</taxon>
    </lineage>
</organism>
<dbReference type="Gene3D" id="3.40.30.10">
    <property type="entry name" value="Glutaredoxin"/>
    <property type="match status" value="1"/>
</dbReference>
<evidence type="ECO:0000256" key="2">
    <source>
        <dbReference type="SAM" id="SignalP"/>
    </source>
</evidence>
<sequence>MRNIFSIIFLFLMTSAHAQVKWMSLEEALSAQKVAPRKIFIDFYAEWCGPCKIMDKTTYGHPLIAKYLNEEYYAVKFDAESREKVTYGGRAFINPGFEPGKRRNSLHEFTRYMNVSAVPTIVFLDEHSMPITILQGAFTAQELEPYLPFMASDGYKKITTREQWENYQRKFKSSIVE</sequence>
<feature type="domain" description="Thioredoxin-like fold" evidence="3">
    <location>
        <begin position="37"/>
        <end position="147"/>
    </location>
</feature>
<dbReference type="PROSITE" id="PS00194">
    <property type="entry name" value="THIOREDOXIN_1"/>
    <property type="match status" value="1"/>
</dbReference>